<organism evidence="1 2">
    <name type="scientific">Geodia barretti</name>
    <name type="common">Barrett's horny sponge</name>
    <dbReference type="NCBI Taxonomy" id="519541"/>
    <lineage>
        <taxon>Eukaryota</taxon>
        <taxon>Metazoa</taxon>
        <taxon>Porifera</taxon>
        <taxon>Demospongiae</taxon>
        <taxon>Heteroscleromorpha</taxon>
        <taxon>Tetractinellida</taxon>
        <taxon>Astrophorina</taxon>
        <taxon>Geodiidae</taxon>
        <taxon>Geodia</taxon>
    </lineage>
</organism>
<name>A0AA35SUR8_GEOBA</name>
<gene>
    <name evidence="1" type="ORF">GBAR_LOCUS20471</name>
</gene>
<protein>
    <submittedName>
        <fullName evidence="1">Uncharacterized protein</fullName>
    </submittedName>
</protein>
<dbReference type="Proteomes" id="UP001174909">
    <property type="component" value="Unassembled WGS sequence"/>
</dbReference>
<reference evidence="1" key="1">
    <citation type="submission" date="2023-03" db="EMBL/GenBank/DDBJ databases">
        <authorList>
            <person name="Steffen K."/>
            <person name="Cardenas P."/>
        </authorList>
    </citation>
    <scope>NUCLEOTIDE SEQUENCE</scope>
</reference>
<evidence type="ECO:0000313" key="2">
    <source>
        <dbReference type="Proteomes" id="UP001174909"/>
    </source>
</evidence>
<keyword evidence="2" id="KW-1185">Reference proteome</keyword>
<evidence type="ECO:0000313" key="1">
    <source>
        <dbReference type="EMBL" id="CAI8036530.1"/>
    </source>
</evidence>
<dbReference type="EMBL" id="CASHTH010002876">
    <property type="protein sequence ID" value="CAI8036530.1"/>
    <property type="molecule type" value="Genomic_DNA"/>
</dbReference>
<accession>A0AA35SUR8</accession>
<dbReference type="AlphaFoldDB" id="A0AA35SUR8"/>
<comment type="caution">
    <text evidence="1">The sequence shown here is derived from an EMBL/GenBank/DDBJ whole genome shotgun (WGS) entry which is preliminary data.</text>
</comment>
<proteinExistence type="predicted"/>
<sequence>MNFDNFRSSAVLVGFSPGERGRGMYAVPLLLSSVVAAAECELRSSLLAVVVEVSEPVISTSRAGFSLPRYGRSSRGAWCSRRVSGHSLLRCPGFPQLKQSCGGLCGHTLAMWPSWLQW</sequence>